<dbReference type="SUPFAM" id="SSF52777">
    <property type="entry name" value="CoA-dependent acyltransferases"/>
    <property type="match status" value="1"/>
</dbReference>
<keyword evidence="7 10" id="KW-0450">Lipoyl</keyword>
<reference evidence="13 14" key="1">
    <citation type="journal article" date="2018" name="Nat. Biotechnol.">
        <title>A standardized bacterial taxonomy based on genome phylogeny substantially revises the tree of life.</title>
        <authorList>
            <person name="Parks D.H."/>
            <person name="Chuvochina M."/>
            <person name="Waite D.W."/>
            <person name="Rinke C."/>
            <person name="Skarshewski A."/>
            <person name="Chaumeil P.A."/>
            <person name="Hugenholtz P."/>
        </authorList>
    </citation>
    <scope>NUCLEOTIDE SEQUENCE [LARGE SCALE GENOMIC DNA]</scope>
    <source>
        <strain evidence="13">UBA9049</strain>
    </source>
</reference>
<dbReference type="InterPro" id="IPR001078">
    <property type="entry name" value="2-oxoacid_DH_actylTfrase"/>
</dbReference>
<dbReference type="InterPro" id="IPR003016">
    <property type="entry name" value="2-oxoA_DH_lipoyl-BS"/>
</dbReference>
<evidence type="ECO:0000256" key="6">
    <source>
        <dbReference type="ARBA" id="ARBA00022679"/>
    </source>
</evidence>
<feature type="domain" description="Lipoyl-binding" evidence="12">
    <location>
        <begin position="50"/>
        <end position="125"/>
    </location>
</feature>
<dbReference type="PANTHER" id="PTHR43416:SF5">
    <property type="entry name" value="DIHYDROLIPOYLLYSINE-RESIDUE SUCCINYLTRANSFERASE COMPONENT OF 2-OXOGLUTARATE DEHYDROGENASE COMPLEX, MITOCHONDRIAL"/>
    <property type="match status" value="1"/>
</dbReference>
<dbReference type="PROSITE" id="PS50968">
    <property type="entry name" value="BIOTINYL_LIPOYL"/>
    <property type="match status" value="1"/>
</dbReference>
<evidence type="ECO:0000259" key="12">
    <source>
        <dbReference type="PROSITE" id="PS50968"/>
    </source>
</evidence>
<dbReference type="Gene3D" id="3.30.559.10">
    <property type="entry name" value="Chloramphenicol acetyltransferase-like domain"/>
    <property type="match status" value="1"/>
</dbReference>
<evidence type="ECO:0000256" key="4">
    <source>
        <dbReference type="ARBA" id="ARBA00007317"/>
    </source>
</evidence>
<evidence type="ECO:0000313" key="14">
    <source>
        <dbReference type="Proteomes" id="UP000261325"/>
    </source>
</evidence>
<dbReference type="GO" id="GO:0005829">
    <property type="term" value="C:cytosol"/>
    <property type="evidence" value="ECO:0007669"/>
    <property type="project" value="TreeGrafter"/>
</dbReference>
<organism evidence="13 14">
    <name type="scientific">Marinobacter nauticus</name>
    <name type="common">Marinobacter hydrocarbonoclasticus</name>
    <name type="synonym">Marinobacter aquaeolei</name>
    <dbReference type="NCBI Taxonomy" id="2743"/>
    <lineage>
        <taxon>Bacteria</taxon>
        <taxon>Pseudomonadati</taxon>
        <taxon>Pseudomonadota</taxon>
        <taxon>Gammaproteobacteria</taxon>
        <taxon>Pseudomonadales</taxon>
        <taxon>Marinobacteraceae</taxon>
        <taxon>Marinobacter</taxon>
    </lineage>
</organism>
<dbReference type="PROSITE" id="PS00189">
    <property type="entry name" value="LIPOYL"/>
    <property type="match status" value="1"/>
</dbReference>
<gene>
    <name evidence="13" type="ORF">DCF82_08315</name>
</gene>
<evidence type="ECO:0000256" key="5">
    <source>
        <dbReference type="ARBA" id="ARBA00022532"/>
    </source>
</evidence>
<dbReference type="PANTHER" id="PTHR43416">
    <property type="entry name" value="DIHYDROLIPOYLLYSINE-RESIDUE SUCCINYLTRANSFERASE COMPONENT OF 2-OXOGLUTARATE DEHYDROGENASE COMPLEX, MITOCHONDRIAL-RELATED"/>
    <property type="match status" value="1"/>
</dbReference>
<dbReference type="GO" id="GO:0004149">
    <property type="term" value="F:dihydrolipoyllysine-residue succinyltransferase activity"/>
    <property type="evidence" value="ECO:0007669"/>
    <property type="project" value="UniProtKB-EC"/>
</dbReference>
<dbReference type="Proteomes" id="UP000261325">
    <property type="component" value="Unassembled WGS sequence"/>
</dbReference>
<dbReference type="Pfam" id="PF00198">
    <property type="entry name" value="2-oxoacid_dh"/>
    <property type="match status" value="1"/>
</dbReference>
<comment type="pathway">
    <text evidence="3">Amino-acid degradation; L-lysine degradation via saccharopine pathway; glutaryl-CoA from L-lysine: step 6/6.</text>
</comment>
<evidence type="ECO:0000256" key="11">
    <source>
        <dbReference type="SAM" id="MobiDB-lite"/>
    </source>
</evidence>
<evidence type="ECO:0000256" key="7">
    <source>
        <dbReference type="ARBA" id="ARBA00022823"/>
    </source>
</evidence>
<dbReference type="Gene3D" id="2.40.50.100">
    <property type="match status" value="1"/>
</dbReference>
<dbReference type="InterPro" id="IPR011053">
    <property type="entry name" value="Single_hybrid_motif"/>
</dbReference>
<proteinExistence type="inferred from homology"/>
<name>A0A3B8WIQ4_MARNT</name>
<evidence type="ECO:0000256" key="8">
    <source>
        <dbReference type="ARBA" id="ARBA00023315"/>
    </source>
</evidence>
<comment type="caution">
    <text evidence="13">The sequence shown here is derived from an EMBL/GenBank/DDBJ whole genome shotgun (WGS) entry which is preliminary data.</text>
</comment>
<sequence>MLAENQPRRRQSAFTAYMLNNKIRWSSRRSALVRARQQPHSVNPATKPMTQELRVPVLPESVAEATVLDWRVDIDQPIHRDDIIVELETDKVVLEVPAPADGKLIEIRCPTGAVVTSEDILGLFEAGQIAVESTAPEPGAKTTPRQTAPAPEPSKSLELPQPTAPTAAPTTQVASTVSTQSLGERSIRREPMSRLRQTIANRLLDAQHSAAILSTFNEVDLSEVMALRKRYSEAFEARYTVRLGYMSFFVRACVEALQAFPLVNAQIEGTDVLYHDHFDIGIAVSSPRGLVVPVLRDANTKRFSEIEQEIAEFGDKAKNGTLAMEELTG</sequence>
<accession>A0A3B8WIQ4</accession>
<evidence type="ECO:0000313" key="13">
    <source>
        <dbReference type="EMBL" id="HAC27802.1"/>
    </source>
</evidence>
<dbReference type="Pfam" id="PF00364">
    <property type="entry name" value="Biotin_lipoyl"/>
    <property type="match status" value="1"/>
</dbReference>
<feature type="region of interest" description="Disordered" evidence="11">
    <location>
        <begin position="133"/>
        <end position="191"/>
    </location>
</feature>
<dbReference type="GO" id="GO:0006099">
    <property type="term" value="P:tricarboxylic acid cycle"/>
    <property type="evidence" value="ECO:0007669"/>
    <property type="project" value="UniProtKB-KW"/>
</dbReference>
<dbReference type="SUPFAM" id="SSF51230">
    <property type="entry name" value="Single hybrid motif"/>
    <property type="match status" value="1"/>
</dbReference>
<protein>
    <recommendedName>
        <fullName evidence="10">Dihydrolipoamide acetyltransferase component of pyruvate dehydrogenase complex</fullName>
        <ecNumber evidence="10">2.3.1.-</ecNumber>
    </recommendedName>
</protein>
<comment type="catalytic activity">
    <reaction evidence="9">
        <text>N(6)-[(R)-dihydrolipoyl]-L-lysyl-[protein] + succinyl-CoA = N(6)-[(R)-S(8)-succinyldihydrolipoyl]-L-lysyl-[protein] + CoA</text>
        <dbReference type="Rhea" id="RHEA:15213"/>
        <dbReference type="Rhea" id="RHEA-COMP:10475"/>
        <dbReference type="Rhea" id="RHEA-COMP:20092"/>
        <dbReference type="ChEBI" id="CHEBI:57287"/>
        <dbReference type="ChEBI" id="CHEBI:57292"/>
        <dbReference type="ChEBI" id="CHEBI:83100"/>
        <dbReference type="ChEBI" id="CHEBI:83120"/>
        <dbReference type="EC" id="2.3.1.61"/>
    </reaction>
</comment>
<evidence type="ECO:0000256" key="3">
    <source>
        <dbReference type="ARBA" id="ARBA00005145"/>
    </source>
</evidence>
<dbReference type="EMBL" id="DLYI01000106">
    <property type="protein sequence ID" value="HAC27802.1"/>
    <property type="molecule type" value="Genomic_DNA"/>
</dbReference>
<evidence type="ECO:0000256" key="10">
    <source>
        <dbReference type="RuleBase" id="RU003423"/>
    </source>
</evidence>
<dbReference type="EC" id="2.3.1.-" evidence="10"/>
<comment type="cofactor">
    <cofactor evidence="1 10">
        <name>(R)-lipoate</name>
        <dbReference type="ChEBI" id="CHEBI:83088"/>
    </cofactor>
</comment>
<keyword evidence="8 10" id="KW-0012">Acyltransferase</keyword>
<feature type="non-terminal residue" evidence="13">
    <location>
        <position position="329"/>
    </location>
</feature>
<evidence type="ECO:0000256" key="2">
    <source>
        <dbReference type="ARBA" id="ARBA00004052"/>
    </source>
</evidence>
<dbReference type="InterPro" id="IPR000089">
    <property type="entry name" value="Biotin_lipoyl"/>
</dbReference>
<keyword evidence="6 10" id="KW-0808">Transferase</keyword>
<comment type="function">
    <text evidence="2">E2 component of the 2-oxoglutarate dehydrogenase (OGDH) complex which catalyzes the second step in the conversion of 2-oxoglutarate to succinyl-CoA and CO(2).</text>
</comment>
<feature type="compositionally biased region" description="Low complexity" evidence="11">
    <location>
        <begin position="160"/>
        <end position="181"/>
    </location>
</feature>
<evidence type="ECO:0000256" key="9">
    <source>
        <dbReference type="ARBA" id="ARBA00052761"/>
    </source>
</evidence>
<dbReference type="InterPro" id="IPR023213">
    <property type="entry name" value="CAT-like_dom_sf"/>
</dbReference>
<comment type="similarity">
    <text evidence="4 10">Belongs to the 2-oxoacid dehydrogenase family.</text>
</comment>
<keyword evidence="5" id="KW-0816">Tricarboxylic acid cycle</keyword>
<evidence type="ECO:0000256" key="1">
    <source>
        <dbReference type="ARBA" id="ARBA00001938"/>
    </source>
</evidence>
<dbReference type="AlphaFoldDB" id="A0A3B8WIQ4"/>
<dbReference type="CDD" id="cd06849">
    <property type="entry name" value="lipoyl_domain"/>
    <property type="match status" value="1"/>
</dbReference>
<dbReference type="InterPro" id="IPR050537">
    <property type="entry name" value="2-oxoacid_dehydrogenase"/>
</dbReference>